<reference evidence="2 3" key="1">
    <citation type="submission" date="2015-01" db="EMBL/GenBank/DDBJ databases">
        <title>Evolution of Trichinella species and genotypes.</title>
        <authorList>
            <person name="Korhonen P.K."/>
            <person name="Edoardo P."/>
            <person name="Giuseppe L.R."/>
            <person name="Gasser R.B."/>
        </authorList>
    </citation>
    <scope>NUCLEOTIDE SEQUENCE [LARGE SCALE GENOMIC DNA]</scope>
    <source>
        <strain evidence="2">ISS37</strain>
    </source>
</reference>
<evidence type="ECO:0000313" key="2">
    <source>
        <dbReference type="EMBL" id="KRX21471.1"/>
    </source>
</evidence>
<organism evidence="2 3">
    <name type="scientific">Trichinella nelsoni</name>
    <dbReference type="NCBI Taxonomy" id="6336"/>
    <lineage>
        <taxon>Eukaryota</taxon>
        <taxon>Metazoa</taxon>
        <taxon>Ecdysozoa</taxon>
        <taxon>Nematoda</taxon>
        <taxon>Enoplea</taxon>
        <taxon>Dorylaimia</taxon>
        <taxon>Trichinellida</taxon>
        <taxon>Trichinellidae</taxon>
        <taxon>Trichinella</taxon>
    </lineage>
</organism>
<proteinExistence type="predicted"/>
<dbReference type="OrthoDB" id="10463527at2759"/>
<gene>
    <name evidence="2" type="ORF">T07_2624</name>
</gene>
<comment type="caution">
    <text evidence="2">The sequence shown here is derived from an EMBL/GenBank/DDBJ whole genome shotgun (WGS) entry which is preliminary data.</text>
</comment>
<protein>
    <submittedName>
        <fullName evidence="2">Uncharacterized protein</fullName>
    </submittedName>
</protein>
<dbReference type="EMBL" id="JYDL01000039">
    <property type="protein sequence ID" value="KRX21471.1"/>
    <property type="molecule type" value="Genomic_DNA"/>
</dbReference>
<evidence type="ECO:0000313" key="3">
    <source>
        <dbReference type="Proteomes" id="UP000054630"/>
    </source>
</evidence>
<dbReference type="Proteomes" id="UP000054630">
    <property type="component" value="Unassembled WGS sequence"/>
</dbReference>
<sequence>MATRRKERESEDESAKSNSGGRTGADLEADRAAAPGGSECNYTYKGTAIVPHPENINETDNRRVEQNMHELLFLSCQTGCEERDAAGCSSQDAAKIACDSQFSHMNKSDN</sequence>
<feature type="compositionally biased region" description="Basic and acidic residues" evidence="1">
    <location>
        <begin position="1"/>
        <end position="15"/>
    </location>
</feature>
<accession>A0A0V0S484</accession>
<dbReference type="AlphaFoldDB" id="A0A0V0S484"/>
<name>A0A0V0S484_9BILA</name>
<feature type="region of interest" description="Disordered" evidence="1">
    <location>
        <begin position="1"/>
        <end position="38"/>
    </location>
</feature>
<keyword evidence="3" id="KW-1185">Reference proteome</keyword>
<evidence type="ECO:0000256" key="1">
    <source>
        <dbReference type="SAM" id="MobiDB-lite"/>
    </source>
</evidence>